<sequence>MITIDELQASLDGISLEDLPDDLASGLRSMVDGIQREIAAQRSSVPRASPSLESVKYAILMLRIAVDSARLNKKISDKVAELCKRLKQDADNKQLNEDVSLLEKMIFDSRPFERDLLEQAALAIHKMPDDFELSDDSTSGFRM</sequence>
<protein>
    <submittedName>
        <fullName evidence="1">Uncharacterized protein</fullName>
    </submittedName>
</protein>
<evidence type="ECO:0000313" key="2">
    <source>
        <dbReference type="Proteomes" id="UP001058381"/>
    </source>
</evidence>
<reference evidence="1" key="1">
    <citation type="submission" date="2022-04" db="EMBL/GenBank/DDBJ databases">
        <title>Xanthomonas prunicola pv. tritici, a pathogen causing a previously unreported foliar disease of wheat.</title>
        <authorList>
            <person name="Clavijo F."/>
            <person name="Curland R.D."/>
            <person name="Dill-Macky R."/>
            <person name="Pereyra S."/>
            <person name="Roman-Reyna V."/>
            <person name="Siri M.I."/>
        </authorList>
    </citation>
    <scope>NUCLEOTIDE SEQUENCE</scope>
    <source>
        <strain evidence="1">CIX249</strain>
    </source>
</reference>
<proteinExistence type="predicted"/>
<dbReference type="AlphaFoldDB" id="A0A9Q9IZI3"/>
<dbReference type="EMBL" id="CP096142">
    <property type="protein sequence ID" value="UXA66009.1"/>
    <property type="molecule type" value="Genomic_DNA"/>
</dbReference>
<dbReference type="Proteomes" id="UP001058381">
    <property type="component" value="Chromosome"/>
</dbReference>
<gene>
    <name evidence="1" type="ORF">M0D43_02910</name>
</gene>
<evidence type="ECO:0000313" key="1">
    <source>
        <dbReference type="EMBL" id="UXA66009.1"/>
    </source>
</evidence>
<dbReference type="GeneID" id="75150267"/>
<name>A0A9Q9IZI3_9XANT</name>
<accession>A0A9Q9IZI3</accession>
<dbReference type="RefSeq" id="WP_260807846.1">
    <property type="nucleotide sequence ID" value="NZ_CP096142.1"/>
</dbReference>
<organism evidence="1 2">
    <name type="scientific">Xanthomonas prunicola</name>
    <dbReference type="NCBI Taxonomy" id="2053930"/>
    <lineage>
        <taxon>Bacteria</taxon>
        <taxon>Pseudomonadati</taxon>
        <taxon>Pseudomonadota</taxon>
        <taxon>Gammaproteobacteria</taxon>
        <taxon>Lysobacterales</taxon>
        <taxon>Lysobacteraceae</taxon>
        <taxon>Xanthomonas</taxon>
    </lineage>
</organism>